<dbReference type="Proteomes" id="UP000001600">
    <property type="component" value="Chromosome 2"/>
</dbReference>
<dbReference type="KEGG" id="ara:Arad_7260"/>
<organism evidence="2 3">
    <name type="scientific">Rhizobium rhizogenes (strain K84 / ATCC BAA-868)</name>
    <name type="common">Agrobacterium radiobacter</name>
    <dbReference type="NCBI Taxonomy" id="311403"/>
    <lineage>
        <taxon>Bacteria</taxon>
        <taxon>Pseudomonadati</taxon>
        <taxon>Pseudomonadota</taxon>
        <taxon>Alphaproteobacteria</taxon>
        <taxon>Hyphomicrobiales</taxon>
        <taxon>Rhizobiaceae</taxon>
        <taxon>Rhizobium/Agrobacterium group</taxon>
        <taxon>Rhizobium</taxon>
    </lineage>
</organism>
<protein>
    <submittedName>
        <fullName evidence="2">Glyoxalase/bleomycin resistance protein/dioxygenase protein</fullName>
    </submittedName>
</protein>
<dbReference type="InterPro" id="IPR029068">
    <property type="entry name" value="Glyas_Bleomycin-R_OHBP_Dase"/>
</dbReference>
<dbReference type="STRING" id="311403.Arad_7260"/>
<dbReference type="RefSeq" id="WP_007689085.1">
    <property type="nucleotide sequence ID" value="NC_011983.1"/>
</dbReference>
<dbReference type="Pfam" id="PF00903">
    <property type="entry name" value="Glyoxalase"/>
    <property type="match status" value="2"/>
</dbReference>
<keyword evidence="2" id="KW-0223">Dioxygenase</keyword>
<accession>B9JMM0</accession>
<dbReference type="CDD" id="cd08343">
    <property type="entry name" value="ED_TypeI_classII_C"/>
    <property type="match status" value="1"/>
</dbReference>
<dbReference type="GO" id="GO:0051213">
    <property type="term" value="F:dioxygenase activity"/>
    <property type="evidence" value="ECO:0007669"/>
    <property type="project" value="UniProtKB-KW"/>
</dbReference>
<dbReference type="HOGENOM" id="CLU_052361_3_1_5"/>
<dbReference type="PROSITE" id="PS51819">
    <property type="entry name" value="VOC"/>
    <property type="match status" value="2"/>
</dbReference>
<dbReference type="InterPro" id="IPR004360">
    <property type="entry name" value="Glyas_Fos-R_dOase_dom"/>
</dbReference>
<evidence type="ECO:0000259" key="1">
    <source>
        <dbReference type="PROSITE" id="PS51819"/>
    </source>
</evidence>
<dbReference type="PANTHER" id="PTHR21366">
    <property type="entry name" value="GLYOXALASE FAMILY PROTEIN"/>
    <property type="match status" value="1"/>
</dbReference>
<evidence type="ECO:0000313" key="3">
    <source>
        <dbReference type="Proteomes" id="UP000001600"/>
    </source>
</evidence>
<dbReference type="PANTHER" id="PTHR21366:SF14">
    <property type="entry name" value="GLYOXALASE DOMAIN-CONTAINING PROTEIN 5"/>
    <property type="match status" value="1"/>
</dbReference>
<dbReference type="eggNOG" id="COG0346">
    <property type="taxonomic scope" value="Bacteria"/>
</dbReference>
<feature type="domain" description="VOC" evidence="1">
    <location>
        <begin position="6"/>
        <end position="117"/>
    </location>
</feature>
<dbReference type="Gene3D" id="3.10.180.10">
    <property type="entry name" value="2,3-Dihydroxybiphenyl 1,2-Dioxygenase, domain 1"/>
    <property type="match status" value="2"/>
</dbReference>
<dbReference type="AlphaFoldDB" id="B9JMM0"/>
<proteinExistence type="predicted"/>
<reference evidence="2 3" key="1">
    <citation type="journal article" date="2009" name="J. Bacteriol.">
        <title>Genome sequences of three Agrobacterium biovars help elucidate the evolution of multichromosome genomes in bacteria.</title>
        <authorList>
            <person name="Slater S.C."/>
            <person name="Goldman B.S."/>
            <person name="Goodner B."/>
            <person name="Setubal J.C."/>
            <person name="Farrand S.K."/>
            <person name="Nester E.W."/>
            <person name="Burr T.J."/>
            <person name="Banta L."/>
            <person name="Dickerman A.W."/>
            <person name="Paulsen I."/>
            <person name="Otten L."/>
            <person name="Suen G."/>
            <person name="Welch R."/>
            <person name="Almeida N.F."/>
            <person name="Arnold F."/>
            <person name="Burton O.T."/>
            <person name="Du Z."/>
            <person name="Ewing A."/>
            <person name="Godsy E."/>
            <person name="Heisel S."/>
            <person name="Houmiel K.L."/>
            <person name="Jhaveri J."/>
            <person name="Lu J."/>
            <person name="Miller N.M."/>
            <person name="Norton S."/>
            <person name="Chen Q."/>
            <person name="Phoolcharoen W."/>
            <person name="Ohlin V."/>
            <person name="Ondrusek D."/>
            <person name="Pride N."/>
            <person name="Stricklin S.L."/>
            <person name="Sun J."/>
            <person name="Wheeler C."/>
            <person name="Wilson L."/>
            <person name="Zhu H."/>
            <person name="Wood D.W."/>
        </authorList>
    </citation>
    <scope>NUCLEOTIDE SEQUENCE [LARGE SCALE GENOMIC DNA]</scope>
    <source>
        <strain evidence="3">K84 / ATCC BAA-868</strain>
    </source>
</reference>
<dbReference type="EMBL" id="CP000629">
    <property type="protein sequence ID" value="ACM28801.1"/>
    <property type="molecule type" value="Genomic_DNA"/>
</dbReference>
<sequence length="295" mass="33566">MIGVKKIGHATFETPDLERQIAYYTEVLGLTLTDREKDRAYLASTLDHHSVVLTRGDEARCSKLSFQVAPGTDLKDYARQLAGHDVSAELRSDPEPGIRSLLSFSDPKGTTIEAYAERDFAQQNYAERGVAPLKLGHLAFNVDDVQQIVNWYVKVLGFRESDWMGDFFAFLRCGPDHHTVNFVRGARVKMHHIAFELRDWSHIQSASDILGRSGHPLIWGPGRHGMGHNIYTYHRDPDGQIVELFTELDQINDEELGYFEPRPWHEDRPQRPKVWKPGVYAANLWGVAPPSDFLD</sequence>
<name>B9JMM0_RHIR8</name>
<evidence type="ECO:0000313" key="2">
    <source>
        <dbReference type="EMBL" id="ACM28801.1"/>
    </source>
</evidence>
<keyword evidence="2" id="KW-0560">Oxidoreductase</keyword>
<dbReference type="SUPFAM" id="SSF54593">
    <property type="entry name" value="Glyoxalase/Bleomycin resistance protein/Dihydroxybiphenyl dioxygenase"/>
    <property type="match status" value="1"/>
</dbReference>
<feature type="domain" description="VOC" evidence="1">
    <location>
        <begin position="134"/>
        <end position="247"/>
    </location>
</feature>
<dbReference type="InterPro" id="IPR050383">
    <property type="entry name" value="GlyoxalaseI/FosfomycinResist"/>
</dbReference>
<gene>
    <name evidence="2" type="ordered locus">Arad_7260</name>
</gene>
<dbReference type="InterPro" id="IPR037523">
    <property type="entry name" value="VOC_core"/>
</dbReference>